<name>A0A6I0SFB3_BACT4</name>
<dbReference type="InterPro" id="IPR031025">
    <property type="entry name" value="LruC_dom"/>
</dbReference>
<proteinExistence type="predicted"/>
<dbReference type="InterPro" id="IPR025193">
    <property type="entry name" value="DUF4114"/>
</dbReference>
<sequence length="656" mass="73185">MTQKRLFGISGAIATAALIGGLLSGCMEKDLYDPNYGKEPLPDPSEYFGFETRGDVKLSVNYDVPGLVALLEVYDEDPMEVVDNVPVKKEGVEALFKIFTDGNGKYEGKMNIPTSVETVYLYTSSWGVPRCVKLDIKDGMASFDMSKKDSSTANTKAVTRSYDFSKGSVPYLINSGANLYSLLCKWGEGGNLTYIYNSQTGKPDPINNGYVTPQKQVGNELIGNLVERLNSFFKPSGGSVDNAYLYKGSEITNINVTQEGTTLDLVFLDRDASFNNSFGYYYYKTSDGVSNSNMRKYIVFPNVAFSVYNGALSILKCGDKVRLLFWGEDGKPSEKFPKGYTVGWFIYADGYHQNENEIDITKPLITSNGYSNGGFVSVKDEKSGKTIIGVEDGANRSFCDLLFYVDASPESSIDNPNRPNIPSDDKLIEKPDAQENLKGTLAFEDIWPDGGDYDMNDVIVEYNRAIYFNTENMINKIVDTFTPTHDGAMYDNAFAYQIDGGQFGKVTSDKDIKVESETSSIIVFPSVKQAVKGKVGTCTITRTFEKATFNKENLKIYNPYIIVKYAAGQQNRTEVHLPKYSPTSYADKSLIGSSKDVYYIDRDGAYPFAIDIPMLNFIPVTETHNIDTEYPYFKNWADSWGSKSTDWYKRYQSPKN</sequence>
<feature type="domain" description="DUF4114" evidence="1">
    <location>
        <begin position="336"/>
        <end position="407"/>
    </location>
</feature>
<protein>
    <submittedName>
        <fullName evidence="3">LruC domain-containing protein</fullName>
    </submittedName>
</protein>
<evidence type="ECO:0000313" key="4">
    <source>
        <dbReference type="Proteomes" id="UP000488521"/>
    </source>
</evidence>
<organism evidence="3 4">
    <name type="scientific">Bacteroides thetaiotaomicron</name>
    <dbReference type="NCBI Taxonomy" id="818"/>
    <lineage>
        <taxon>Bacteria</taxon>
        <taxon>Pseudomonadati</taxon>
        <taxon>Bacteroidota</taxon>
        <taxon>Bacteroidia</taxon>
        <taxon>Bacteroidales</taxon>
        <taxon>Bacteroidaceae</taxon>
        <taxon>Bacteroides</taxon>
    </lineage>
</organism>
<evidence type="ECO:0000313" key="3">
    <source>
        <dbReference type="EMBL" id="KAB4477950.1"/>
    </source>
</evidence>
<gene>
    <name evidence="3" type="ORF">GAN59_03255</name>
</gene>
<dbReference type="EMBL" id="WCRS01000002">
    <property type="protein sequence ID" value="KAB4477950.1"/>
    <property type="molecule type" value="Genomic_DNA"/>
</dbReference>
<dbReference type="PROSITE" id="PS51257">
    <property type="entry name" value="PROKAR_LIPOPROTEIN"/>
    <property type="match status" value="1"/>
</dbReference>
<evidence type="ECO:0000259" key="1">
    <source>
        <dbReference type="Pfam" id="PF13448"/>
    </source>
</evidence>
<feature type="domain" description="DUF4842" evidence="2">
    <location>
        <begin position="473"/>
        <end position="648"/>
    </location>
</feature>
<comment type="caution">
    <text evidence="3">The sequence shown here is derived from an EMBL/GenBank/DDBJ whole genome shotgun (WGS) entry which is preliminary data.</text>
</comment>
<reference evidence="3 4" key="1">
    <citation type="journal article" date="2019" name="Nat. Med.">
        <title>A library of human gut bacterial isolates paired with longitudinal multiomics data enables mechanistic microbiome research.</title>
        <authorList>
            <person name="Poyet M."/>
            <person name="Groussin M."/>
            <person name="Gibbons S.M."/>
            <person name="Avila-Pacheco J."/>
            <person name="Jiang X."/>
            <person name="Kearney S.M."/>
            <person name="Perrotta A.R."/>
            <person name="Berdy B."/>
            <person name="Zhao S."/>
            <person name="Lieberman T.D."/>
            <person name="Swanson P.K."/>
            <person name="Smith M."/>
            <person name="Roesemann S."/>
            <person name="Alexander J.E."/>
            <person name="Rich S.A."/>
            <person name="Livny J."/>
            <person name="Vlamakis H."/>
            <person name="Clish C."/>
            <person name="Bullock K."/>
            <person name="Deik A."/>
            <person name="Scott J."/>
            <person name="Pierce K.A."/>
            <person name="Xavier R.J."/>
            <person name="Alm E.J."/>
        </authorList>
    </citation>
    <scope>NUCLEOTIDE SEQUENCE [LARGE SCALE GENOMIC DNA]</scope>
    <source>
        <strain evidence="3 4">BIOML-A156</strain>
    </source>
</reference>
<dbReference type="Proteomes" id="UP000488521">
    <property type="component" value="Unassembled WGS sequence"/>
</dbReference>
<dbReference type="Pfam" id="PF13448">
    <property type="entry name" value="DUF4114"/>
    <property type="match status" value="1"/>
</dbReference>
<accession>A0A6I0SFB3</accession>
<dbReference type="Pfam" id="PF16130">
    <property type="entry name" value="DUF4842"/>
    <property type="match status" value="1"/>
</dbReference>
<dbReference type="AlphaFoldDB" id="A0A6I0SFB3"/>
<dbReference type="NCBIfam" id="TIGR04456">
    <property type="entry name" value="LruC_dom"/>
    <property type="match status" value="1"/>
</dbReference>
<evidence type="ECO:0000259" key="2">
    <source>
        <dbReference type="Pfam" id="PF16130"/>
    </source>
</evidence>
<dbReference type="InterPro" id="IPR032295">
    <property type="entry name" value="DUF4842"/>
</dbReference>